<keyword evidence="9" id="KW-0539">Nucleus</keyword>
<comment type="subcellular location">
    <subcellularLocation>
        <location evidence="1">Nucleus</location>
    </subcellularLocation>
</comment>
<dbReference type="Pfam" id="PF12874">
    <property type="entry name" value="zf-met"/>
    <property type="match status" value="1"/>
</dbReference>
<dbReference type="GO" id="GO:0005681">
    <property type="term" value="C:spliceosomal complex"/>
    <property type="evidence" value="ECO:0007669"/>
    <property type="project" value="UniProtKB-KW"/>
</dbReference>
<dbReference type="InterPro" id="IPR052092">
    <property type="entry name" value="SF3A2"/>
</dbReference>
<sequence length="237" mass="27016">MVDRQNRVGSKFGGGGVSSAQQSERERKERLRELALETIDLAKDPYLMRNHLGTYECKLCLTLHTNEANYLSHTQGKKHQAGLARRAAMEARMARSGGDTDVMMMTTSSSNARGTSHMNKVRIGRPGYEVSKSRDPLTNERCLTFELHYPELDDPRNRQPRHRFMSAYEQRVETPPDGKYQYLLVACDPYETVGFKIPNEKINRGEGKFVTNWDVKTKVFTLTLHFLDGGQSNITKK</sequence>
<keyword evidence="4" id="KW-0479">Metal-binding</keyword>
<dbReference type="EMBL" id="JALLPB020000047">
    <property type="protein sequence ID" value="KAL3823098.1"/>
    <property type="molecule type" value="Genomic_DNA"/>
</dbReference>
<dbReference type="GO" id="GO:0008380">
    <property type="term" value="P:RNA splicing"/>
    <property type="evidence" value="ECO:0007669"/>
    <property type="project" value="UniProtKB-KW"/>
</dbReference>
<feature type="domain" description="Matrin-type" evidence="11">
    <location>
        <begin position="55"/>
        <end position="85"/>
    </location>
</feature>
<dbReference type="PROSITE" id="PS50171">
    <property type="entry name" value="ZF_MATRIN"/>
    <property type="match status" value="1"/>
</dbReference>
<comment type="similarity">
    <text evidence="2">Belongs to the SF3A2 family.</text>
</comment>
<dbReference type="Proteomes" id="UP001530377">
    <property type="component" value="Unassembled WGS sequence"/>
</dbReference>
<dbReference type="InterPro" id="IPR036236">
    <property type="entry name" value="Znf_C2H2_sf"/>
</dbReference>
<evidence type="ECO:0000256" key="4">
    <source>
        <dbReference type="ARBA" id="ARBA00022723"/>
    </source>
</evidence>
<evidence type="ECO:0000256" key="8">
    <source>
        <dbReference type="ARBA" id="ARBA00023187"/>
    </source>
</evidence>
<evidence type="ECO:0000313" key="13">
    <source>
        <dbReference type="Proteomes" id="UP001530377"/>
    </source>
</evidence>
<dbReference type="InterPro" id="IPR003604">
    <property type="entry name" value="Matrin/U1-like-C_Znf_C2H2"/>
</dbReference>
<dbReference type="PANTHER" id="PTHR23205">
    <property type="entry name" value="SPLICING FACTOR 3A SUBUNIT 2"/>
    <property type="match status" value="1"/>
</dbReference>
<keyword evidence="5" id="KW-0747">Spliceosome</keyword>
<dbReference type="PANTHER" id="PTHR23205:SF0">
    <property type="entry name" value="SPLICING FACTOR 3A SUBUNIT 2"/>
    <property type="match status" value="1"/>
</dbReference>
<accession>A0ABD3SFE7</accession>
<evidence type="ECO:0000256" key="7">
    <source>
        <dbReference type="ARBA" id="ARBA00022833"/>
    </source>
</evidence>
<dbReference type="SMART" id="SM00451">
    <property type="entry name" value="ZnF_U1"/>
    <property type="match status" value="1"/>
</dbReference>
<organism evidence="12 13">
    <name type="scientific">Cyclostephanos tholiformis</name>
    <dbReference type="NCBI Taxonomy" id="382380"/>
    <lineage>
        <taxon>Eukaryota</taxon>
        <taxon>Sar</taxon>
        <taxon>Stramenopiles</taxon>
        <taxon>Ochrophyta</taxon>
        <taxon>Bacillariophyta</taxon>
        <taxon>Coscinodiscophyceae</taxon>
        <taxon>Thalassiosirophycidae</taxon>
        <taxon>Stephanodiscales</taxon>
        <taxon>Stephanodiscaceae</taxon>
        <taxon>Cyclostephanos</taxon>
    </lineage>
</organism>
<dbReference type="InterPro" id="IPR031781">
    <property type="entry name" value="SF3A2_dom"/>
</dbReference>
<keyword evidence="13" id="KW-1185">Reference proteome</keyword>
<dbReference type="Gene3D" id="3.30.160.60">
    <property type="entry name" value="Classic Zinc Finger"/>
    <property type="match status" value="1"/>
</dbReference>
<protein>
    <recommendedName>
        <fullName evidence="11">Matrin-type domain-containing protein</fullName>
    </recommendedName>
</protein>
<evidence type="ECO:0000256" key="3">
    <source>
        <dbReference type="ARBA" id="ARBA00022664"/>
    </source>
</evidence>
<evidence type="ECO:0000313" key="12">
    <source>
        <dbReference type="EMBL" id="KAL3823098.1"/>
    </source>
</evidence>
<evidence type="ECO:0000256" key="6">
    <source>
        <dbReference type="ARBA" id="ARBA00022771"/>
    </source>
</evidence>
<dbReference type="GO" id="GO:0008270">
    <property type="term" value="F:zinc ion binding"/>
    <property type="evidence" value="ECO:0007669"/>
    <property type="project" value="UniProtKB-KW"/>
</dbReference>
<dbReference type="Gene3D" id="2.60.40.2690">
    <property type="match status" value="1"/>
</dbReference>
<dbReference type="InterPro" id="IPR000690">
    <property type="entry name" value="Matrin/U1-C_Znf_C2H2"/>
</dbReference>
<gene>
    <name evidence="12" type="ORF">ACHAXA_011150</name>
</gene>
<evidence type="ECO:0000259" key="11">
    <source>
        <dbReference type="PROSITE" id="PS50171"/>
    </source>
</evidence>
<keyword evidence="6" id="KW-0863">Zinc-finger</keyword>
<evidence type="ECO:0000256" key="9">
    <source>
        <dbReference type="ARBA" id="ARBA00023242"/>
    </source>
</evidence>
<keyword evidence="3" id="KW-0507">mRNA processing</keyword>
<keyword evidence="7" id="KW-0862">Zinc</keyword>
<dbReference type="SMART" id="SM01050">
    <property type="entry name" value="CactinC_cactus"/>
    <property type="match status" value="1"/>
</dbReference>
<dbReference type="GO" id="GO:0006397">
    <property type="term" value="P:mRNA processing"/>
    <property type="evidence" value="ECO:0007669"/>
    <property type="project" value="UniProtKB-KW"/>
</dbReference>
<evidence type="ECO:0000256" key="2">
    <source>
        <dbReference type="ARBA" id="ARBA00008995"/>
    </source>
</evidence>
<comment type="caution">
    <text evidence="12">The sequence shown here is derived from an EMBL/GenBank/DDBJ whole genome shotgun (WGS) entry which is preliminary data.</text>
</comment>
<evidence type="ECO:0000256" key="5">
    <source>
        <dbReference type="ARBA" id="ARBA00022728"/>
    </source>
</evidence>
<feature type="region of interest" description="Disordered" evidence="10">
    <location>
        <begin position="1"/>
        <end position="29"/>
    </location>
</feature>
<reference evidence="12 13" key="1">
    <citation type="submission" date="2024-10" db="EMBL/GenBank/DDBJ databases">
        <title>Updated reference genomes for cyclostephanoid diatoms.</title>
        <authorList>
            <person name="Roberts W.R."/>
            <person name="Alverson A.J."/>
        </authorList>
    </citation>
    <scope>NUCLEOTIDE SEQUENCE [LARGE SCALE GENOMIC DNA]</scope>
    <source>
        <strain evidence="12 13">AJA228-03</strain>
    </source>
</reference>
<evidence type="ECO:0000256" key="10">
    <source>
        <dbReference type="SAM" id="MobiDB-lite"/>
    </source>
</evidence>
<proteinExistence type="inferred from homology"/>
<dbReference type="Pfam" id="PF16835">
    <property type="entry name" value="SF3A2"/>
    <property type="match status" value="1"/>
</dbReference>
<name>A0ABD3SFE7_9STRA</name>
<keyword evidence="8" id="KW-0508">mRNA splicing</keyword>
<dbReference type="InterPro" id="IPR013087">
    <property type="entry name" value="Znf_C2H2_type"/>
</dbReference>
<dbReference type="SUPFAM" id="SSF57667">
    <property type="entry name" value="beta-beta-alpha zinc fingers"/>
    <property type="match status" value="1"/>
</dbReference>
<evidence type="ECO:0000256" key="1">
    <source>
        <dbReference type="ARBA" id="ARBA00004123"/>
    </source>
</evidence>
<dbReference type="AlphaFoldDB" id="A0ABD3SFE7"/>